<dbReference type="Gene3D" id="1.20.58.1540">
    <property type="entry name" value="Actin interacting protein 3, C-terminal domain"/>
    <property type="match status" value="1"/>
</dbReference>
<feature type="region of interest" description="Disordered" evidence="3">
    <location>
        <begin position="1"/>
        <end position="43"/>
    </location>
</feature>
<evidence type="ECO:0000259" key="4">
    <source>
        <dbReference type="SMART" id="SM00806"/>
    </source>
</evidence>
<feature type="compositionally biased region" description="Low complexity" evidence="3">
    <location>
        <begin position="963"/>
        <end position="976"/>
    </location>
</feature>
<feature type="region of interest" description="Disordered" evidence="3">
    <location>
        <begin position="322"/>
        <end position="354"/>
    </location>
</feature>
<feature type="region of interest" description="Disordered" evidence="3">
    <location>
        <begin position="860"/>
        <end position="879"/>
    </location>
</feature>
<feature type="compositionally biased region" description="Polar residues" evidence="3">
    <location>
        <begin position="1"/>
        <end position="18"/>
    </location>
</feature>
<dbReference type="SMART" id="SM00806">
    <property type="entry name" value="AIP3"/>
    <property type="match status" value="1"/>
</dbReference>
<dbReference type="GO" id="GO:0005737">
    <property type="term" value="C:cytoplasm"/>
    <property type="evidence" value="ECO:0007669"/>
    <property type="project" value="TreeGrafter"/>
</dbReference>
<protein>
    <recommendedName>
        <fullName evidence="4">Actin interacting protein 3 C-terminal domain-containing protein</fullName>
    </recommendedName>
</protein>
<accession>A0A8H5GBZ6</accession>
<dbReference type="InterPro" id="IPR022782">
    <property type="entry name" value="AIP3-like_C"/>
</dbReference>
<evidence type="ECO:0000256" key="3">
    <source>
        <dbReference type="SAM" id="MobiDB-lite"/>
    </source>
</evidence>
<keyword evidence="6" id="KW-1185">Reference proteome</keyword>
<dbReference type="Pfam" id="PF23153">
    <property type="entry name" value="Aip3p_Bud6_N"/>
    <property type="match status" value="1"/>
</dbReference>
<gene>
    <name evidence="5" type="ORF">D9756_002487</name>
</gene>
<feature type="region of interest" description="Disordered" evidence="3">
    <location>
        <begin position="427"/>
        <end position="473"/>
    </location>
</feature>
<organism evidence="5 6">
    <name type="scientific">Leucocoprinus leucothites</name>
    <dbReference type="NCBI Taxonomy" id="201217"/>
    <lineage>
        <taxon>Eukaryota</taxon>
        <taxon>Fungi</taxon>
        <taxon>Dikarya</taxon>
        <taxon>Basidiomycota</taxon>
        <taxon>Agaricomycotina</taxon>
        <taxon>Agaricomycetes</taxon>
        <taxon>Agaricomycetidae</taxon>
        <taxon>Agaricales</taxon>
        <taxon>Agaricineae</taxon>
        <taxon>Agaricaceae</taxon>
        <taxon>Leucocoprinus</taxon>
    </lineage>
</organism>
<dbReference type="GO" id="GO:0030010">
    <property type="term" value="P:establishment of cell polarity"/>
    <property type="evidence" value="ECO:0007669"/>
    <property type="project" value="TreeGrafter"/>
</dbReference>
<sequence length="986" mass="108853">MSTAAQARQPQLGPSQGHPSRRDNHSISSTHSQRERARERAHPAMESAVTRLLVSIKALLESLTQWSEQRIDEAAVSDVYVRFGNDFNTAVAAFASFNIDMSELVTVPDELRVVLEQCLSEEATADNLEIYLPNVRKIITNLLQGLREKQTIYRKIMTDHRRQTEGHERTESRSSRGRRDAGHRPESRTSNQEDGALQRDSIRRSAHASQRRRDVSSQSSQASSLTLTNGNEQQQFIGGFAPMVLEQHNTTPPPFPDAQPVPPPSATDSISSQHRRQPSAATPPLEPPQPEPQPEPSVPQVASPVPPSVKRYSLVDKPVHPNVPVVVEPSSPETPVEQLSETSQPADSPPIENAPAVADSLAALKKSDVLERRASKRFSTYNISKITNSGVRGGSLRGHPNRRSLAASNALTPGDLAVLTEVDDEEGAVAEQEMGGRSRSASRPVTPAVPPLPTATPSPESKPAVGSAPKPTPSAPLGKISVFLQLGREVKKVTIEPGYSFAGLRMLFVDKFAYNPGLENFPAIYIRDPSSGVQYELEDVDEVKEKCLLSLNIEPLDQIKQHIDTQISSLHQDIKDLRSAFTHNQRASTQLPHIVTQPLAESTPVPRPSDRQFQTAARRLSRFVGDSSFSSHSIVHPPDITPPAATQVLPQVTGQSLQPQMTGASAFSDYTSRVVTDLRTQFDEVQNLRRDIGIMRQLYTEFMKQTKGSLDTLRTQTQNVKQLANSSVGGARAYIDSGKQKLDKRSQDVLTEIEKLQDVIENIKDDVIKRQITPKPQYFKSVEKDVGRVATELESLKEHINTIKPMWKKTWEEELHNIVEEQQFLTHQEEFLADLLEDHKALLEVYGHVEQVVNLRGVNNGGSRGGRRGYRPPPPDEGHEGLNSVMREIRGAAVDPERRLKAIEASKKNREKELAARSDDLQAELVDFVGQKKLKMTGGAEEVERVRQKRNDMTLKAMFTGGSVSSYNGSVGNGASFSSPNSPTAP</sequence>
<feature type="domain" description="Actin interacting protein 3 C-terminal" evidence="4">
    <location>
        <begin position="483"/>
        <end position="952"/>
    </location>
</feature>
<dbReference type="OrthoDB" id="783096at2759"/>
<dbReference type="InterPro" id="IPR005613">
    <property type="entry name" value="AIP3_C"/>
</dbReference>
<feature type="compositionally biased region" description="Polar residues" evidence="3">
    <location>
        <begin position="977"/>
        <end position="986"/>
    </location>
</feature>
<feature type="compositionally biased region" description="Pro residues" evidence="3">
    <location>
        <begin position="447"/>
        <end position="456"/>
    </location>
</feature>
<dbReference type="EMBL" id="JAACJO010000002">
    <property type="protein sequence ID" value="KAF5362129.1"/>
    <property type="molecule type" value="Genomic_DNA"/>
</dbReference>
<feature type="region of interest" description="Disordered" evidence="3">
    <location>
        <begin position="389"/>
        <end position="409"/>
    </location>
</feature>
<comment type="caution">
    <text evidence="5">The sequence shown here is derived from an EMBL/GenBank/DDBJ whole genome shotgun (WGS) entry which is preliminary data.</text>
</comment>
<evidence type="ECO:0000313" key="5">
    <source>
        <dbReference type="EMBL" id="KAF5362129.1"/>
    </source>
</evidence>
<proteinExistence type="predicted"/>
<dbReference type="InterPro" id="IPR056279">
    <property type="entry name" value="Aip3p_Bud6_N"/>
</dbReference>
<feature type="region of interest" description="Disordered" evidence="3">
    <location>
        <begin position="156"/>
        <end position="228"/>
    </location>
</feature>
<feature type="coiled-coil region" evidence="2">
    <location>
        <begin position="739"/>
        <end position="766"/>
    </location>
</feature>
<dbReference type="GO" id="GO:0005519">
    <property type="term" value="F:cytoskeletal regulatory protein binding"/>
    <property type="evidence" value="ECO:0007669"/>
    <property type="project" value="InterPro"/>
</dbReference>
<dbReference type="Proteomes" id="UP000559027">
    <property type="component" value="Unassembled WGS sequence"/>
</dbReference>
<dbReference type="InterPro" id="IPR051825">
    <property type="entry name" value="SRCIN1"/>
</dbReference>
<feature type="compositionally biased region" description="Low complexity" evidence="3">
    <location>
        <begin position="322"/>
        <end position="337"/>
    </location>
</feature>
<evidence type="ECO:0000256" key="2">
    <source>
        <dbReference type="SAM" id="Coils"/>
    </source>
</evidence>
<dbReference type="PANTHER" id="PTHR22741:SF10">
    <property type="entry name" value="COILED-COIL DOMAIN-CONTAINING PROTEIN CG32809"/>
    <property type="match status" value="1"/>
</dbReference>
<evidence type="ECO:0000256" key="1">
    <source>
        <dbReference type="ARBA" id="ARBA00023054"/>
    </source>
</evidence>
<dbReference type="PANTHER" id="PTHR22741">
    <property type="entry name" value="P140CAP/SNIP-RELATED"/>
    <property type="match status" value="1"/>
</dbReference>
<reference evidence="5 6" key="1">
    <citation type="journal article" date="2020" name="ISME J.">
        <title>Uncovering the hidden diversity of litter-decomposition mechanisms in mushroom-forming fungi.</title>
        <authorList>
            <person name="Floudas D."/>
            <person name="Bentzer J."/>
            <person name="Ahren D."/>
            <person name="Johansson T."/>
            <person name="Persson P."/>
            <person name="Tunlid A."/>
        </authorList>
    </citation>
    <scope>NUCLEOTIDE SEQUENCE [LARGE SCALE GENOMIC DNA]</scope>
    <source>
        <strain evidence="5 6">CBS 146.42</strain>
    </source>
</reference>
<evidence type="ECO:0000313" key="6">
    <source>
        <dbReference type="Proteomes" id="UP000559027"/>
    </source>
</evidence>
<feature type="compositionally biased region" description="Pro residues" evidence="3">
    <location>
        <begin position="251"/>
        <end position="265"/>
    </location>
</feature>
<feature type="region of interest" description="Disordered" evidence="3">
    <location>
        <begin position="245"/>
        <end position="308"/>
    </location>
</feature>
<dbReference type="GO" id="GO:0051286">
    <property type="term" value="C:cell tip"/>
    <property type="evidence" value="ECO:0007669"/>
    <property type="project" value="TreeGrafter"/>
</dbReference>
<feature type="region of interest" description="Disordered" evidence="3">
    <location>
        <begin position="963"/>
        <end position="986"/>
    </location>
</feature>
<dbReference type="AlphaFoldDB" id="A0A8H5GBZ6"/>
<feature type="compositionally biased region" description="Basic and acidic residues" evidence="3">
    <location>
        <begin position="32"/>
        <end position="43"/>
    </location>
</feature>
<name>A0A8H5GBZ6_9AGAR</name>
<keyword evidence="1 2" id="KW-0175">Coiled coil</keyword>
<feature type="compositionally biased region" description="Pro residues" evidence="3">
    <location>
        <begin position="284"/>
        <end position="297"/>
    </location>
</feature>
<feature type="compositionally biased region" description="Basic and acidic residues" evidence="3">
    <location>
        <begin position="156"/>
        <end position="187"/>
    </location>
</feature>
<dbReference type="Pfam" id="PF03915">
    <property type="entry name" value="AIP3"/>
    <property type="match status" value="1"/>
</dbReference>